<dbReference type="InterPro" id="IPR019821">
    <property type="entry name" value="Kinesin_motor_CS"/>
</dbReference>
<dbReference type="PANTHER" id="PTHR47970:SF29">
    <property type="entry name" value="KINESIN FAMILY MEMBER 20B"/>
    <property type="match status" value="1"/>
</dbReference>
<feature type="binding site" evidence="10">
    <location>
        <begin position="105"/>
        <end position="112"/>
    </location>
    <ligand>
        <name>ATP</name>
        <dbReference type="ChEBI" id="CHEBI:30616"/>
    </ligand>
</feature>
<dbReference type="GO" id="GO:0008017">
    <property type="term" value="F:microtubule binding"/>
    <property type="evidence" value="ECO:0007669"/>
    <property type="project" value="InterPro"/>
</dbReference>
<keyword evidence="9" id="KW-0206">Cytoskeleton</keyword>
<dbReference type="InterPro" id="IPR001752">
    <property type="entry name" value="Kinesin_motor_dom"/>
</dbReference>
<dbReference type="CDD" id="cd01368">
    <property type="entry name" value="KISc_KIF23_like"/>
    <property type="match status" value="1"/>
</dbReference>
<dbReference type="InterPro" id="IPR036961">
    <property type="entry name" value="Kinesin_motor_dom_sf"/>
</dbReference>
<dbReference type="GO" id="GO:0072686">
    <property type="term" value="C:mitotic spindle"/>
    <property type="evidence" value="ECO:0007669"/>
    <property type="project" value="TreeGrafter"/>
</dbReference>
<proteinExistence type="inferred from homology"/>
<reference evidence="14" key="2">
    <citation type="submission" date="2017-10" db="EMBL/GenBank/DDBJ databases">
        <title>Ladona fulva Genome sequencing and assembly.</title>
        <authorList>
            <person name="Murali S."/>
            <person name="Richards S."/>
            <person name="Bandaranaike D."/>
            <person name="Bellair M."/>
            <person name="Blankenburg K."/>
            <person name="Chao H."/>
            <person name="Dinh H."/>
            <person name="Doddapaneni H."/>
            <person name="Dugan-Rocha S."/>
            <person name="Elkadiri S."/>
            <person name="Gnanaolivu R."/>
            <person name="Hernandez B."/>
            <person name="Skinner E."/>
            <person name="Javaid M."/>
            <person name="Lee S."/>
            <person name="Li M."/>
            <person name="Ming W."/>
            <person name="Munidasa M."/>
            <person name="Muniz J."/>
            <person name="Nguyen L."/>
            <person name="Hughes D."/>
            <person name="Osuji N."/>
            <person name="Pu L.-L."/>
            <person name="Puazo M."/>
            <person name="Qu C."/>
            <person name="Quiroz J."/>
            <person name="Raj R."/>
            <person name="Weissenberger G."/>
            <person name="Xin Y."/>
            <person name="Zou X."/>
            <person name="Han Y."/>
            <person name="Worley K."/>
            <person name="Muzny D."/>
            <person name="Gibbs R."/>
        </authorList>
    </citation>
    <scope>NUCLEOTIDE SEQUENCE</scope>
    <source>
        <strain evidence="14">Sampled in the wild</strain>
    </source>
</reference>
<accession>A0A8K0P3B2</accession>
<dbReference type="PROSITE" id="PS00411">
    <property type="entry name" value="KINESIN_MOTOR_1"/>
    <property type="match status" value="1"/>
</dbReference>
<dbReference type="SUPFAM" id="SSF52540">
    <property type="entry name" value="P-loop containing nucleoside triphosphate hydrolases"/>
    <property type="match status" value="1"/>
</dbReference>
<dbReference type="Gene3D" id="2.60.40.4330">
    <property type="entry name" value="Kinesin-like protein Kif23, Arf6-interacting domain"/>
    <property type="match status" value="1"/>
</dbReference>
<dbReference type="PROSITE" id="PS50067">
    <property type="entry name" value="KINESIN_MOTOR_2"/>
    <property type="match status" value="1"/>
</dbReference>
<dbReference type="InterPro" id="IPR038105">
    <property type="entry name" value="Kif23_Arf-bd_sf"/>
</dbReference>
<dbReference type="PRINTS" id="PR00380">
    <property type="entry name" value="KINESINHEAVY"/>
</dbReference>
<evidence type="ECO:0000256" key="2">
    <source>
        <dbReference type="ARBA" id="ARBA00022490"/>
    </source>
</evidence>
<organism evidence="14 15">
    <name type="scientific">Ladona fulva</name>
    <name type="common">Scarce chaser dragonfly</name>
    <name type="synonym">Libellula fulva</name>
    <dbReference type="NCBI Taxonomy" id="123851"/>
    <lineage>
        <taxon>Eukaryota</taxon>
        <taxon>Metazoa</taxon>
        <taxon>Ecdysozoa</taxon>
        <taxon>Arthropoda</taxon>
        <taxon>Hexapoda</taxon>
        <taxon>Insecta</taxon>
        <taxon>Pterygota</taxon>
        <taxon>Palaeoptera</taxon>
        <taxon>Odonata</taxon>
        <taxon>Epiprocta</taxon>
        <taxon>Anisoptera</taxon>
        <taxon>Libelluloidea</taxon>
        <taxon>Libellulidae</taxon>
        <taxon>Ladona</taxon>
    </lineage>
</organism>
<keyword evidence="15" id="KW-1185">Reference proteome</keyword>
<dbReference type="GO" id="GO:0005634">
    <property type="term" value="C:nucleus"/>
    <property type="evidence" value="ECO:0007669"/>
    <property type="project" value="TreeGrafter"/>
</dbReference>
<evidence type="ECO:0000256" key="4">
    <source>
        <dbReference type="ARBA" id="ARBA00022701"/>
    </source>
</evidence>
<keyword evidence="7 12" id="KW-0175">Coiled coil</keyword>
<dbReference type="GO" id="GO:0007018">
    <property type="term" value="P:microtubule-based movement"/>
    <property type="evidence" value="ECO:0007669"/>
    <property type="project" value="InterPro"/>
</dbReference>
<keyword evidence="4 11" id="KW-0493">Microtubule</keyword>
<sequence>MWKPQRKYLDRKNSLEKDPVEVYCRVKPLDSGVGCIKVLDSKTVLVTTPDFNIRGIPTTNFKEIQYTFQHVFDEKCTQKEVFDSVAYPLIEALISGKNGLLFTYGVSGSGKTFTMNGAPDNGGILPRCFDVLFNSISHAQARKYVFKPDRMNGFDVQSNVDAMMEIQRDMLQAQRAPKTPRKIPSDVNLEDRVPDLGKITEVDDDCLYTVFVSHVEIYNNHIYDLLDDILEEGGRPKLPQSKILREDANHNMFVHGVNEVEVTSTEEAFEVYYKGQKRKRMAHTCLNAESSRSHSVFTLRLVQAPLNSSGDEVLQEKNIVCISQLSLVDLAGSERTNRTKNSGQRLREAGNINNSLLTLRTCFEILRENQMNGTSKVVPYRQSRLTHLFKNYFDGEGKVKMIVCVNPIADDYDETIHVLKFADMSKEIQVTRPIAMKLDLGLTPGRRRVNLNIRDENGNQALDSSPELGLVYSLGPEFPPLVLSDPNQADLIKNLMSFLEVRLGKRNVLQKELLLKHKNFRSRLVEIEKENVLAKQELASVKATLEVERRKSSLLESKLVNLESSCTKLEWKVQEKNNEISVLKKELDSVTAGLSQKVVEKEREKQRMKQRMLTEKQRANKEIQQKQKELTEEFKTQIRRKDEKLRLVKEIISNDSAILRERNNLTPSSSEGDLRTADLIKKFTPSMPQVSWALSADSPATSKQDGPLTRRMSRSVSNVAEIWLDHRPVTSATPLNTVLQPRMKKRKSVTKLTDAKDVANSKSSKYCLTTQEADSAGEVETRLYKGDIIPTTGGGAQVIFNDVETLRQVSPTKTTPLKRRSDEMTYETRSIVSYLQ</sequence>
<dbReference type="SMART" id="SM00129">
    <property type="entry name" value="KISc"/>
    <property type="match status" value="1"/>
</dbReference>
<dbReference type="Pfam" id="PF00225">
    <property type="entry name" value="Kinesin"/>
    <property type="match status" value="1"/>
</dbReference>
<dbReference type="GO" id="GO:0005876">
    <property type="term" value="C:spindle microtubule"/>
    <property type="evidence" value="ECO:0007669"/>
    <property type="project" value="TreeGrafter"/>
</dbReference>
<dbReference type="InterPro" id="IPR027417">
    <property type="entry name" value="P-loop_NTPase"/>
</dbReference>
<dbReference type="GO" id="GO:0090307">
    <property type="term" value="P:mitotic spindle assembly"/>
    <property type="evidence" value="ECO:0007669"/>
    <property type="project" value="TreeGrafter"/>
</dbReference>
<dbReference type="InterPro" id="IPR032384">
    <property type="entry name" value="Kif23_Arf-bd"/>
</dbReference>
<keyword evidence="5 10" id="KW-0547">Nucleotide-binding</keyword>
<dbReference type="Proteomes" id="UP000792457">
    <property type="component" value="Unassembled WGS sequence"/>
</dbReference>
<evidence type="ECO:0000256" key="3">
    <source>
        <dbReference type="ARBA" id="ARBA00022553"/>
    </source>
</evidence>
<dbReference type="OrthoDB" id="2403182at2759"/>
<evidence type="ECO:0000256" key="11">
    <source>
        <dbReference type="RuleBase" id="RU000394"/>
    </source>
</evidence>
<feature type="domain" description="Kinesin motor" evidence="13">
    <location>
        <begin position="19"/>
        <end position="428"/>
    </location>
</feature>
<evidence type="ECO:0000256" key="9">
    <source>
        <dbReference type="ARBA" id="ARBA00023212"/>
    </source>
</evidence>
<dbReference type="GO" id="GO:0051231">
    <property type="term" value="P:spindle elongation"/>
    <property type="evidence" value="ECO:0007669"/>
    <property type="project" value="TreeGrafter"/>
</dbReference>
<keyword evidence="6 10" id="KW-0067">ATP-binding</keyword>
<keyword evidence="8 10" id="KW-0505">Motor protein</keyword>
<evidence type="ECO:0000256" key="6">
    <source>
        <dbReference type="ARBA" id="ARBA00022840"/>
    </source>
</evidence>
<dbReference type="Gene3D" id="3.40.850.10">
    <property type="entry name" value="Kinesin motor domain"/>
    <property type="match status" value="1"/>
</dbReference>
<feature type="coiled-coil region" evidence="12">
    <location>
        <begin position="517"/>
        <end position="640"/>
    </location>
</feature>
<dbReference type="InterPro" id="IPR047149">
    <property type="entry name" value="KIF11-like"/>
</dbReference>
<comment type="subcellular location">
    <subcellularLocation>
        <location evidence="1">Cytoplasm</location>
        <location evidence="1">Cytoskeleton</location>
        <location evidence="1">Spindle</location>
    </subcellularLocation>
</comment>
<protein>
    <recommendedName>
        <fullName evidence="11">Kinesin-like protein</fullName>
    </recommendedName>
</protein>
<evidence type="ECO:0000313" key="15">
    <source>
        <dbReference type="Proteomes" id="UP000792457"/>
    </source>
</evidence>
<evidence type="ECO:0000256" key="5">
    <source>
        <dbReference type="ARBA" id="ARBA00022741"/>
    </source>
</evidence>
<evidence type="ECO:0000256" key="1">
    <source>
        <dbReference type="ARBA" id="ARBA00004186"/>
    </source>
</evidence>
<name>A0A8K0P3B2_LADFU</name>
<gene>
    <name evidence="14" type="ORF">J437_LFUL013045</name>
</gene>
<dbReference type="AlphaFoldDB" id="A0A8K0P3B2"/>
<evidence type="ECO:0000256" key="7">
    <source>
        <dbReference type="ARBA" id="ARBA00023054"/>
    </source>
</evidence>
<dbReference type="GO" id="GO:0008574">
    <property type="term" value="F:plus-end-directed microtubule motor activity"/>
    <property type="evidence" value="ECO:0007669"/>
    <property type="project" value="TreeGrafter"/>
</dbReference>
<dbReference type="PANTHER" id="PTHR47970">
    <property type="entry name" value="KINESIN-LIKE PROTEIN KIF11"/>
    <property type="match status" value="1"/>
</dbReference>
<evidence type="ECO:0000313" key="14">
    <source>
        <dbReference type="EMBL" id="KAG8234305.1"/>
    </source>
</evidence>
<evidence type="ECO:0000256" key="8">
    <source>
        <dbReference type="ARBA" id="ARBA00023175"/>
    </source>
</evidence>
<evidence type="ECO:0000259" key="13">
    <source>
        <dbReference type="PROSITE" id="PS50067"/>
    </source>
</evidence>
<reference evidence="14" key="1">
    <citation type="submission" date="2013-04" db="EMBL/GenBank/DDBJ databases">
        <authorList>
            <person name="Qu J."/>
            <person name="Murali S.C."/>
            <person name="Bandaranaike D."/>
            <person name="Bellair M."/>
            <person name="Blankenburg K."/>
            <person name="Chao H."/>
            <person name="Dinh H."/>
            <person name="Doddapaneni H."/>
            <person name="Downs B."/>
            <person name="Dugan-Rocha S."/>
            <person name="Elkadiri S."/>
            <person name="Gnanaolivu R.D."/>
            <person name="Hernandez B."/>
            <person name="Javaid M."/>
            <person name="Jayaseelan J.C."/>
            <person name="Lee S."/>
            <person name="Li M."/>
            <person name="Ming W."/>
            <person name="Munidasa M."/>
            <person name="Muniz J."/>
            <person name="Nguyen L."/>
            <person name="Ongeri F."/>
            <person name="Osuji N."/>
            <person name="Pu L.-L."/>
            <person name="Puazo M."/>
            <person name="Qu C."/>
            <person name="Quiroz J."/>
            <person name="Raj R."/>
            <person name="Weissenberger G."/>
            <person name="Xin Y."/>
            <person name="Zou X."/>
            <person name="Han Y."/>
            <person name="Richards S."/>
            <person name="Worley K."/>
            <person name="Muzny D."/>
            <person name="Gibbs R."/>
        </authorList>
    </citation>
    <scope>NUCLEOTIDE SEQUENCE</scope>
    <source>
        <strain evidence="14">Sampled in the wild</strain>
    </source>
</reference>
<dbReference type="Pfam" id="PF16540">
    <property type="entry name" value="MKLP1_Arf_bdg"/>
    <property type="match status" value="1"/>
</dbReference>
<dbReference type="GO" id="GO:0005524">
    <property type="term" value="F:ATP binding"/>
    <property type="evidence" value="ECO:0007669"/>
    <property type="project" value="UniProtKB-UniRule"/>
</dbReference>
<keyword evidence="2" id="KW-0963">Cytoplasm</keyword>
<comment type="similarity">
    <text evidence="10 11">Belongs to the TRAFAC class myosin-kinesin ATPase superfamily. Kinesin family.</text>
</comment>
<keyword evidence="3" id="KW-0597">Phosphoprotein</keyword>
<comment type="caution">
    <text evidence="14">The sequence shown here is derived from an EMBL/GenBank/DDBJ whole genome shotgun (WGS) entry which is preliminary data.</text>
</comment>
<dbReference type="EMBL" id="KZ308796">
    <property type="protein sequence ID" value="KAG8234305.1"/>
    <property type="molecule type" value="Genomic_DNA"/>
</dbReference>
<evidence type="ECO:0000256" key="12">
    <source>
        <dbReference type="SAM" id="Coils"/>
    </source>
</evidence>
<evidence type="ECO:0000256" key="10">
    <source>
        <dbReference type="PROSITE-ProRule" id="PRU00283"/>
    </source>
</evidence>